<sequence>MKYKWLIQSLLHRLLKIRKRLRTTCCNLKPYTYILSSRRPLYEECLTAFYECSVVLGMRSFEELCA</sequence>
<comment type="caution">
    <text evidence="1">The sequence shown here is derived from an EMBL/GenBank/DDBJ whole genome shotgun (WGS) entry which is preliminary data.</text>
</comment>
<name>A0AAD4VRH9_PRUDU</name>
<dbReference type="Proteomes" id="UP001054821">
    <property type="component" value="Chromosome 5"/>
</dbReference>
<organism evidence="1 2">
    <name type="scientific">Prunus dulcis</name>
    <name type="common">Almond</name>
    <name type="synonym">Amygdalus dulcis</name>
    <dbReference type="NCBI Taxonomy" id="3755"/>
    <lineage>
        <taxon>Eukaryota</taxon>
        <taxon>Viridiplantae</taxon>
        <taxon>Streptophyta</taxon>
        <taxon>Embryophyta</taxon>
        <taxon>Tracheophyta</taxon>
        <taxon>Spermatophyta</taxon>
        <taxon>Magnoliopsida</taxon>
        <taxon>eudicotyledons</taxon>
        <taxon>Gunneridae</taxon>
        <taxon>Pentapetalae</taxon>
        <taxon>rosids</taxon>
        <taxon>fabids</taxon>
        <taxon>Rosales</taxon>
        <taxon>Rosaceae</taxon>
        <taxon>Amygdaloideae</taxon>
        <taxon>Amygdaleae</taxon>
        <taxon>Prunus</taxon>
    </lineage>
</organism>
<gene>
    <name evidence="1" type="ORF">L3X38_027944</name>
</gene>
<accession>A0AAD4VRH9</accession>
<proteinExistence type="predicted"/>
<dbReference type="AlphaFoldDB" id="A0AAD4VRH9"/>
<evidence type="ECO:0000313" key="1">
    <source>
        <dbReference type="EMBL" id="KAI5328547.1"/>
    </source>
</evidence>
<protein>
    <submittedName>
        <fullName evidence="1">Uncharacterized protein</fullName>
    </submittedName>
</protein>
<reference evidence="1 2" key="1">
    <citation type="journal article" date="2022" name="G3 (Bethesda)">
        <title>Whole-genome sequence and methylome profiling of the almond [Prunus dulcis (Mill.) D.A. Webb] cultivar 'Nonpareil'.</title>
        <authorList>
            <person name="D'Amico-Willman K.M."/>
            <person name="Ouma W.Z."/>
            <person name="Meulia T."/>
            <person name="Sideli G.M."/>
            <person name="Gradziel T.M."/>
            <person name="Fresnedo-Ramirez J."/>
        </authorList>
    </citation>
    <scope>NUCLEOTIDE SEQUENCE [LARGE SCALE GENOMIC DNA]</scope>
    <source>
        <strain evidence="1">Clone GOH B32 T37-40</strain>
    </source>
</reference>
<dbReference type="EMBL" id="JAJFAZ020000005">
    <property type="protein sequence ID" value="KAI5328547.1"/>
    <property type="molecule type" value="Genomic_DNA"/>
</dbReference>
<keyword evidence="2" id="KW-1185">Reference proteome</keyword>
<evidence type="ECO:0000313" key="2">
    <source>
        <dbReference type="Proteomes" id="UP001054821"/>
    </source>
</evidence>